<dbReference type="GO" id="GO:1990904">
    <property type="term" value="C:ribonucleoprotein complex"/>
    <property type="evidence" value="ECO:0007669"/>
    <property type="project" value="UniProtKB-KW"/>
</dbReference>
<dbReference type="InterPro" id="IPR036823">
    <property type="entry name" value="Ribosomal_uS7_dom_sf"/>
</dbReference>
<evidence type="ECO:0000259" key="4">
    <source>
        <dbReference type="Pfam" id="PF00177"/>
    </source>
</evidence>
<evidence type="ECO:0000256" key="2">
    <source>
        <dbReference type="ARBA" id="ARBA00022980"/>
    </source>
</evidence>
<keyword evidence="6" id="KW-1185">Reference proteome</keyword>
<dbReference type="InterPro" id="IPR000235">
    <property type="entry name" value="Ribosomal_uS7"/>
</dbReference>
<dbReference type="Gene3D" id="1.10.455.10">
    <property type="entry name" value="Ribosomal protein S7 domain"/>
    <property type="match status" value="1"/>
</dbReference>
<dbReference type="AlphaFoldDB" id="A0ABD2JRH9"/>
<dbReference type="SUPFAM" id="SSF47973">
    <property type="entry name" value="Ribosomal protein S7"/>
    <property type="match status" value="1"/>
</dbReference>
<gene>
    <name evidence="5" type="ORF">niasHT_022662</name>
</gene>
<accession>A0ABD2JRH9</accession>
<dbReference type="EMBL" id="JBICBT010000917">
    <property type="protein sequence ID" value="KAL3093212.1"/>
    <property type="molecule type" value="Genomic_DNA"/>
</dbReference>
<comment type="similarity">
    <text evidence="1">Belongs to the universal ribosomal protein uS7 family.</text>
</comment>
<reference evidence="5 6" key="1">
    <citation type="submission" date="2024-10" db="EMBL/GenBank/DDBJ databases">
        <authorList>
            <person name="Kim D."/>
        </authorList>
    </citation>
    <scope>NUCLEOTIDE SEQUENCE [LARGE SCALE GENOMIC DNA]</scope>
    <source>
        <strain evidence="5">BH-2024</strain>
    </source>
</reference>
<evidence type="ECO:0000256" key="3">
    <source>
        <dbReference type="ARBA" id="ARBA00023274"/>
    </source>
</evidence>
<keyword evidence="3" id="KW-0687">Ribonucleoprotein</keyword>
<sequence length="247" mass="28800">MLLRPCPSLPLLSNALSFVVHLPFHQQKTISTSVFALTVFDPRIFTEPIVSTEELNKSLPPNDKRNYMYLKPMLFDQTPVFYRDEIVDKMVRVFLMEGKKELSRVNVLSALEIVKRTQYEKWLNEKDEKRRAEIILDPIEVANRAILNCRPLMKLEKTIKAGTLYLVPMPISEKVAIFKAMKTMRDICRLKAGKKRNEKRPHYPHFKDVLASELLAAMENEGLTIQAKQELHKMCEQNRSYSSMKKF</sequence>
<protein>
    <recommendedName>
        <fullName evidence="4">Small ribosomal subunit protein uS7 domain-containing protein</fullName>
    </recommendedName>
</protein>
<proteinExistence type="inferred from homology"/>
<evidence type="ECO:0000313" key="5">
    <source>
        <dbReference type="EMBL" id="KAL3093212.1"/>
    </source>
</evidence>
<evidence type="ECO:0000256" key="1">
    <source>
        <dbReference type="ARBA" id="ARBA00007151"/>
    </source>
</evidence>
<dbReference type="PANTHER" id="PTHR11205">
    <property type="entry name" value="RIBOSOMAL PROTEIN S7"/>
    <property type="match status" value="1"/>
</dbReference>
<dbReference type="InterPro" id="IPR023798">
    <property type="entry name" value="Ribosomal_uS7_dom"/>
</dbReference>
<dbReference type="GO" id="GO:0005840">
    <property type="term" value="C:ribosome"/>
    <property type="evidence" value="ECO:0007669"/>
    <property type="project" value="UniProtKB-KW"/>
</dbReference>
<comment type="caution">
    <text evidence="5">The sequence shown here is derived from an EMBL/GenBank/DDBJ whole genome shotgun (WGS) entry which is preliminary data.</text>
</comment>
<name>A0ABD2JRH9_9BILA</name>
<keyword evidence="2" id="KW-0689">Ribosomal protein</keyword>
<dbReference type="Pfam" id="PF00177">
    <property type="entry name" value="Ribosomal_S7"/>
    <property type="match status" value="1"/>
</dbReference>
<organism evidence="5 6">
    <name type="scientific">Heterodera trifolii</name>
    <dbReference type="NCBI Taxonomy" id="157864"/>
    <lineage>
        <taxon>Eukaryota</taxon>
        <taxon>Metazoa</taxon>
        <taxon>Ecdysozoa</taxon>
        <taxon>Nematoda</taxon>
        <taxon>Chromadorea</taxon>
        <taxon>Rhabditida</taxon>
        <taxon>Tylenchina</taxon>
        <taxon>Tylenchomorpha</taxon>
        <taxon>Tylenchoidea</taxon>
        <taxon>Heteroderidae</taxon>
        <taxon>Heteroderinae</taxon>
        <taxon>Heterodera</taxon>
    </lineage>
</organism>
<dbReference type="Proteomes" id="UP001620626">
    <property type="component" value="Unassembled WGS sequence"/>
</dbReference>
<feature type="domain" description="Small ribosomal subunit protein uS7" evidence="4">
    <location>
        <begin position="72"/>
        <end position="239"/>
    </location>
</feature>
<evidence type="ECO:0000313" key="6">
    <source>
        <dbReference type="Proteomes" id="UP001620626"/>
    </source>
</evidence>